<dbReference type="InterPro" id="IPR016161">
    <property type="entry name" value="Ald_DH/histidinol_DH"/>
</dbReference>
<dbReference type="Gene3D" id="3.40.605.10">
    <property type="entry name" value="Aldehyde Dehydrogenase, Chain A, domain 1"/>
    <property type="match status" value="1"/>
</dbReference>
<evidence type="ECO:0000256" key="2">
    <source>
        <dbReference type="ARBA" id="ARBA00023002"/>
    </source>
</evidence>
<dbReference type="InterPro" id="IPR012394">
    <property type="entry name" value="Aldehyde_DH_NAD(P)"/>
</dbReference>
<evidence type="ECO:0000313" key="8">
    <source>
        <dbReference type="Proteomes" id="UP000437736"/>
    </source>
</evidence>
<dbReference type="PROSITE" id="PS00687">
    <property type="entry name" value="ALDEHYDE_DEHYDR_GLU"/>
    <property type="match status" value="1"/>
</dbReference>
<dbReference type="InterPro" id="IPR029510">
    <property type="entry name" value="Ald_DH_CS_GLU"/>
</dbReference>
<dbReference type="InterPro" id="IPR015590">
    <property type="entry name" value="Aldehyde_DH_dom"/>
</dbReference>
<feature type="active site" evidence="4">
    <location>
        <position position="200"/>
    </location>
</feature>
<evidence type="ECO:0000256" key="3">
    <source>
        <dbReference type="PIRNR" id="PIRNR036492"/>
    </source>
</evidence>
<dbReference type="InterPro" id="IPR016162">
    <property type="entry name" value="Ald_DH_N"/>
</dbReference>
<dbReference type="SUPFAM" id="SSF53720">
    <property type="entry name" value="ALDH-like"/>
    <property type="match status" value="1"/>
</dbReference>
<protein>
    <recommendedName>
        <fullName evidence="3">Aldehyde dehydrogenase</fullName>
    </recommendedName>
</protein>
<dbReference type="Proteomes" id="UP000437736">
    <property type="component" value="Unassembled WGS sequence"/>
</dbReference>
<evidence type="ECO:0000256" key="5">
    <source>
        <dbReference type="RuleBase" id="RU003345"/>
    </source>
</evidence>
<dbReference type="InterPro" id="IPR016163">
    <property type="entry name" value="Ald_DH_C"/>
</dbReference>
<evidence type="ECO:0000256" key="1">
    <source>
        <dbReference type="ARBA" id="ARBA00009986"/>
    </source>
</evidence>
<organism evidence="7 8">
    <name type="scientific">Acidiferrimicrobium australe</name>
    <dbReference type="NCBI Taxonomy" id="2664430"/>
    <lineage>
        <taxon>Bacteria</taxon>
        <taxon>Bacillati</taxon>
        <taxon>Actinomycetota</taxon>
        <taxon>Acidimicrobiia</taxon>
        <taxon>Acidimicrobiales</taxon>
        <taxon>Acidimicrobiaceae</taxon>
        <taxon>Acidiferrimicrobium</taxon>
    </lineage>
</organism>
<dbReference type="Gene3D" id="3.40.309.10">
    <property type="entry name" value="Aldehyde Dehydrogenase, Chain A, domain 2"/>
    <property type="match status" value="1"/>
</dbReference>
<feature type="domain" description="Aldehyde dehydrogenase" evidence="6">
    <location>
        <begin position="11"/>
        <end position="419"/>
    </location>
</feature>
<dbReference type="PIRSF" id="PIRSF036492">
    <property type="entry name" value="ALDH"/>
    <property type="match status" value="1"/>
</dbReference>
<dbReference type="PANTHER" id="PTHR43570">
    <property type="entry name" value="ALDEHYDE DEHYDROGENASE"/>
    <property type="match status" value="1"/>
</dbReference>
<proteinExistence type="inferred from homology"/>
<keyword evidence="8" id="KW-1185">Reference proteome</keyword>
<evidence type="ECO:0000259" key="6">
    <source>
        <dbReference type="Pfam" id="PF00171"/>
    </source>
</evidence>
<dbReference type="PROSITE" id="PS00070">
    <property type="entry name" value="ALDEHYDE_DEHYDR_CYS"/>
    <property type="match status" value="1"/>
</dbReference>
<reference evidence="7 8" key="1">
    <citation type="submission" date="2019-11" db="EMBL/GenBank/DDBJ databases">
        <title>Acidiferrimicrobium australis gen. nov., sp. nov., an acidophilic and obligately heterotrophic, member of the Actinobacteria that catalyses dissimilatory oxido- reduction of iron isolated from metal-rich acidic water in Chile.</title>
        <authorList>
            <person name="Gonzalez D."/>
            <person name="Huber K."/>
            <person name="Hedrich S."/>
            <person name="Rojas-Villalobos C."/>
            <person name="Quatrini R."/>
            <person name="Dinamarca M.A."/>
            <person name="Schwarz A."/>
            <person name="Canales C."/>
            <person name="Nancucheo I."/>
        </authorList>
    </citation>
    <scope>NUCLEOTIDE SEQUENCE [LARGE SCALE GENOMIC DNA]</scope>
    <source>
        <strain evidence="7 8">USS-CCA1</strain>
    </source>
</reference>
<gene>
    <name evidence="7" type="ORF">GHK86_05960</name>
</gene>
<dbReference type="PANTHER" id="PTHR43570:SF16">
    <property type="entry name" value="ALDEHYDE DEHYDROGENASE TYPE III, ISOFORM Q"/>
    <property type="match status" value="1"/>
</dbReference>
<dbReference type="Pfam" id="PF00171">
    <property type="entry name" value="Aldedh"/>
    <property type="match status" value="1"/>
</dbReference>
<comment type="similarity">
    <text evidence="1 3 5">Belongs to the aldehyde dehydrogenase family.</text>
</comment>
<accession>A0ABW9QRC6</accession>
<name>A0ABW9QRC6_9ACTN</name>
<evidence type="ECO:0000256" key="4">
    <source>
        <dbReference type="PROSITE-ProRule" id="PRU10007"/>
    </source>
</evidence>
<dbReference type="InterPro" id="IPR016160">
    <property type="entry name" value="Ald_DH_CS_CYS"/>
</dbReference>
<evidence type="ECO:0000313" key="7">
    <source>
        <dbReference type="EMBL" id="MST32268.1"/>
    </source>
</evidence>
<comment type="caution">
    <text evidence="7">The sequence shown here is derived from an EMBL/GenBank/DDBJ whole genome shotgun (WGS) entry which is preliminary data.</text>
</comment>
<sequence length="449" mass="48064">MRSAYDAGLTRPLPWRRAQLRGLDRLLVEGERELLAALRSDFGKPDLEAWLTELAHVRHELAHIQSHLAAWARPERVPLRAVLRPGSATTVAEPLGVALVLAPWNYPVHLLLLPMAYAIGAGNAVVGKPSELAPATSAALARLLPRYLDERTTALVEGDATVATALLEERWDHVFYTGNGRIGRVVMAAAARHLTPVTLELGGKSPAIVERSADLAVAARRIAWGKFVNAGQTCVAPDYVLVDEPVAEALLAELGNAVRSLYGDDPAASPDLARIVDDRHVERLAGLLAGVGPDRLVTGGRVDRATRYVAPTVVRSAGGDDPLMHDELFGPILPVITVRDVDAAIAAVRARDKPLALYVFTEDTGVAERVVTETSSGGVCVNGTLVHLAVTDLPFGGVGASGIGAYHGRAGFETFSHRKGVLVRRSHPDPGLMYPPYGRAARWVLRRLG</sequence>
<dbReference type="EMBL" id="WJHE01000259">
    <property type="protein sequence ID" value="MST32268.1"/>
    <property type="molecule type" value="Genomic_DNA"/>
</dbReference>
<dbReference type="CDD" id="cd07087">
    <property type="entry name" value="ALDH_F3-13-14_CALDH-like"/>
    <property type="match status" value="1"/>
</dbReference>
<keyword evidence="2 3" id="KW-0560">Oxidoreductase</keyword>